<dbReference type="AlphaFoldDB" id="A0A6G1HT83"/>
<feature type="region of interest" description="Disordered" evidence="1">
    <location>
        <begin position="424"/>
        <end position="475"/>
    </location>
</feature>
<feature type="region of interest" description="Disordered" evidence="1">
    <location>
        <begin position="135"/>
        <end position="171"/>
    </location>
</feature>
<protein>
    <submittedName>
        <fullName evidence="2">Uncharacterized protein</fullName>
    </submittedName>
</protein>
<feature type="compositionally biased region" description="Low complexity" evidence="1">
    <location>
        <begin position="1"/>
        <end position="15"/>
    </location>
</feature>
<proteinExistence type="predicted"/>
<feature type="compositionally biased region" description="Low complexity" evidence="1">
    <location>
        <begin position="138"/>
        <end position="159"/>
    </location>
</feature>
<accession>A0A6G1HT83</accession>
<reference evidence="2" key="1">
    <citation type="journal article" date="2020" name="Stud. Mycol.">
        <title>101 Dothideomycetes genomes: a test case for predicting lifestyles and emergence of pathogens.</title>
        <authorList>
            <person name="Haridas S."/>
            <person name="Albert R."/>
            <person name="Binder M."/>
            <person name="Bloem J."/>
            <person name="Labutti K."/>
            <person name="Salamov A."/>
            <person name="Andreopoulos B."/>
            <person name="Baker S."/>
            <person name="Barry K."/>
            <person name="Bills G."/>
            <person name="Bluhm B."/>
            <person name="Cannon C."/>
            <person name="Castanera R."/>
            <person name="Culley D."/>
            <person name="Daum C."/>
            <person name="Ezra D."/>
            <person name="Gonzalez J."/>
            <person name="Henrissat B."/>
            <person name="Kuo A."/>
            <person name="Liang C."/>
            <person name="Lipzen A."/>
            <person name="Lutzoni F."/>
            <person name="Magnuson J."/>
            <person name="Mondo S."/>
            <person name="Nolan M."/>
            <person name="Ohm R."/>
            <person name="Pangilinan J."/>
            <person name="Park H.-J."/>
            <person name="Ramirez L."/>
            <person name="Alfaro M."/>
            <person name="Sun H."/>
            <person name="Tritt A."/>
            <person name="Yoshinaga Y."/>
            <person name="Zwiers L.-H."/>
            <person name="Turgeon B."/>
            <person name="Goodwin S."/>
            <person name="Spatafora J."/>
            <person name="Crous P."/>
            <person name="Grigoriev I."/>
        </authorList>
    </citation>
    <scope>NUCLEOTIDE SEQUENCE</scope>
    <source>
        <strain evidence="2">CBS 262.69</strain>
    </source>
</reference>
<evidence type="ECO:0000313" key="3">
    <source>
        <dbReference type="Proteomes" id="UP000799640"/>
    </source>
</evidence>
<feature type="region of interest" description="Disordered" evidence="1">
    <location>
        <begin position="533"/>
        <end position="563"/>
    </location>
</feature>
<sequence>MSVSDSVLSSTLLSDGLRSDDHRPPPAGVITDRRDAPVAQELQNEAVPDRRPLQLSSSGSAARMEAQPEQLSVPMDTSLPGNALPAFRIVCNTCSNPISAKNPSCAQCQITQSQPGQDQALHLIKAGLPVTTGRVNVSTSSSSLSPYDEDSSSLSSLSPESPPATGPNSATTPALREELFVEQNSTSRSTFPPEYLPTTSAARVLSHSRSNPGENGQLAAATQTGRPPSIFKYKELIALALRRGGRKNAYETWMWVVQNIPNMRADDKKLQAGLSSALAKHPEFVKEEMPGKLRCVYSLRGDYDKSLIDVNKIERLYALHGIHATSAREIEPSGRHAAPHATMTNNQTARNNCRRTLKMPKASQQPPRLSPPRAPQVIEPLLSSKTLLTYLLNLTQPVPALKASQILPASSLKARKSATAFPLAPSSRLDGEHGHAHRITPALPTPSRGQSSTSGINGTVPSKTDTGMRKSSKKRKFSDFVSTEVAEALRLTTHAPSANINGYRTPKFDDPDEATQADVEALFSISNKLPHVDPFVDPSRAPAKGRKGTSRPVESGNGSRPTVKDLFAECPWEDPHWPGNAGFDREAKIAEIKRRPPRKHPIKPPSTTTDTPRNVRYPANPLIQNQRGYFKWMEQRAKEFGAGYAVRPENETTNETSTYTSKANSILVFGTLEAALELPRIPIFSMDKHGYVEVRDASGFHNIQRVWKTTLGHFDEE</sequence>
<feature type="region of interest" description="Disordered" evidence="1">
    <location>
        <begin position="1"/>
        <end position="69"/>
    </location>
</feature>
<feature type="region of interest" description="Disordered" evidence="1">
    <location>
        <begin position="330"/>
        <end position="351"/>
    </location>
</feature>
<gene>
    <name evidence="2" type="ORF">EJ06DRAFT_71768</name>
</gene>
<dbReference type="EMBL" id="ML996698">
    <property type="protein sequence ID" value="KAF2399121.1"/>
    <property type="molecule type" value="Genomic_DNA"/>
</dbReference>
<feature type="compositionally biased region" description="Polar residues" evidence="1">
    <location>
        <begin position="447"/>
        <end position="465"/>
    </location>
</feature>
<name>A0A6G1HT83_9PEZI</name>
<evidence type="ECO:0000256" key="1">
    <source>
        <dbReference type="SAM" id="MobiDB-lite"/>
    </source>
</evidence>
<evidence type="ECO:0000313" key="2">
    <source>
        <dbReference type="EMBL" id="KAF2399121.1"/>
    </source>
</evidence>
<feature type="region of interest" description="Disordered" evidence="1">
    <location>
        <begin position="592"/>
        <end position="618"/>
    </location>
</feature>
<dbReference type="Proteomes" id="UP000799640">
    <property type="component" value="Unassembled WGS sequence"/>
</dbReference>
<organism evidence="2 3">
    <name type="scientific">Trichodelitschia bisporula</name>
    <dbReference type="NCBI Taxonomy" id="703511"/>
    <lineage>
        <taxon>Eukaryota</taxon>
        <taxon>Fungi</taxon>
        <taxon>Dikarya</taxon>
        <taxon>Ascomycota</taxon>
        <taxon>Pezizomycotina</taxon>
        <taxon>Dothideomycetes</taxon>
        <taxon>Dothideomycetes incertae sedis</taxon>
        <taxon>Phaeotrichales</taxon>
        <taxon>Phaeotrichaceae</taxon>
        <taxon>Trichodelitschia</taxon>
    </lineage>
</organism>
<feature type="compositionally biased region" description="Polar residues" evidence="1">
    <location>
        <begin position="342"/>
        <end position="351"/>
    </location>
</feature>
<keyword evidence="3" id="KW-1185">Reference proteome</keyword>